<proteinExistence type="predicted"/>
<organism evidence="2 3">
    <name type="scientific">Colletotrichum lupini</name>
    <dbReference type="NCBI Taxonomy" id="145971"/>
    <lineage>
        <taxon>Eukaryota</taxon>
        <taxon>Fungi</taxon>
        <taxon>Dikarya</taxon>
        <taxon>Ascomycota</taxon>
        <taxon>Pezizomycotina</taxon>
        <taxon>Sordariomycetes</taxon>
        <taxon>Hypocreomycetidae</taxon>
        <taxon>Glomerellales</taxon>
        <taxon>Glomerellaceae</taxon>
        <taxon>Colletotrichum</taxon>
        <taxon>Colletotrichum acutatum species complex</taxon>
    </lineage>
</organism>
<reference evidence="2" key="1">
    <citation type="journal article" date="2021" name="Mol. Plant Microbe Interact.">
        <title>Complete Genome Sequence of the Plant-Pathogenic Fungus Colletotrichum lupini.</title>
        <authorList>
            <person name="Baroncelli R."/>
            <person name="Pensec F."/>
            <person name="Da Lio D."/>
            <person name="Boufleur T."/>
            <person name="Vicente I."/>
            <person name="Sarrocco S."/>
            <person name="Picot A."/>
            <person name="Baraldi E."/>
            <person name="Sukno S."/>
            <person name="Thon M."/>
            <person name="Le Floch G."/>
        </authorList>
    </citation>
    <scope>NUCLEOTIDE SEQUENCE</scope>
    <source>
        <strain evidence="2">IMI 504893</strain>
    </source>
</reference>
<feature type="compositionally biased region" description="Basic and acidic residues" evidence="1">
    <location>
        <begin position="238"/>
        <end position="255"/>
    </location>
</feature>
<dbReference type="RefSeq" id="XP_049135881.1">
    <property type="nucleotide sequence ID" value="XM_049279924.1"/>
</dbReference>
<keyword evidence="3" id="KW-1185">Reference proteome</keyword>
<sequence>MFLLSSFPPKIGPLGCTKWRLPIHYSSVVRILRPCDAYLDRGGSRGGSLHSGMTVGTILSLLRSHWPGSIPEAYEPDGAEVGAEFQLFPYVCTVTMLCDALYTHLVLRHRFLDSLCGSPVTGSEENTFFCGNSRVQTFPVKKKGRTIAATRTTNACHGSIEHPHRDALKRRRQTYLSQTRRSMKSLDASAFTELEHKLGKGSGLRFPRPLASIRTDGPFSPNNLPSGTLETHGPHGLAAERESCEKPKPIHKAGESRPAPGSTMPEEAPNLPLSFPSRTPPARSGLRGPQGVKAPSSCTKLRKDNPSSQIHSFFSAPVMEDSSWGHPLNKKLVRQWPFLHLLSGNSSSLAESSSPQDFWGEAPLSSARPQKETRFYHTMEYSSVEEKQGHAARMTGADFHLSTAPREAGADGWTTVRSGVVHLLVPHPWTRRPGLVVFSDTSKNEDTLALPVSGGAAAQAFGRKKPETLDSHKAQSDDLQLHYQGLAGPYSGLVQQPPPLVVVKLTRRPQLSNMERSASIDGDGSWGGTQHASARKTGAALRNVQARLYIASIDYGPKTITGCIYAVLSNTPRNPSAAVDFFVSVVLGSLGDDPAHPAALAWRLKNRPRIVSVLGERRRASAERQRDKLEVCFAELPGVCKFSWALRIHPALRNRLAALSVWGRREGDGGRGKQWESQTAAKTGAGWDCGTEGWEDICNATPRQFLSTIDILIAKCYLLDSSRSFFFNGPQCYLPQLHSIEQKISVASTQRRSFNAIGFDARGAAWTLGFGRGWNKLIERGQNSVSMGALRSWSGLTMLARQSYFQYKLFLLNSKSLVLTALTNGLRTPLSVVLRNGACWPEGSGEHRTGGFHSVSMEEGHGAPGRRCFGSCGGAKPRRMRGTEESVPSEYDASDGALYFVGLATGGFRPAENGQTDCRALVCLFGPVASFLDSQFTSGCKILSTSYYFGSSFCEHRVIFRDRLLGGRFHRLDFLTVLVGMGFEGLSKLQLPQVVCWLYRPGLFSLSQALTSPNGRHLDHYFLLCTKYLQHLRSFQGYFIAVRKTMAIPFCSLPCFTVNLQNFKDSHLTVSNNNNGALFFRLRTSASLNQPPSAFSPNFFSAWCISSHFDAVEASFVNFEPKFTSLLAFQEWGTTKGHIAVKSPVPRPLLLWLLANIASSSATYCRGIQTSVLVMFLDIDVATGSTGILKLKCLQRQEMLSRQYTEEYICESVEARIPSSLAKFKQNAVKMFQNCTEAYRNISILGGFFCENARNNFEMCDGDAYTIKPGKVAPEKTKAMDERECASDSATSWSISRSRSRGDGRCHSSGYAPPGTPNMPYAMPSLISSNIQVLYSPVD</sequence>
<dbReference type="GeneID" id="73334934"/>
<protein>
    <submittedName>
        <fullName evidence="2">Uncharacterized protein</fullName>
    </submittedName>
</protein>
<name>A0A9Q8SBZ3_9PEZI</name>
<dbReference type="KEGG" id="clup:CLUP02_00878"/>
<dbReference type="EMBL" id="CP019471">
    <property type="protein sequence ID" value="UQC74230.1"/>
    <property type="molecule type" value="Genomic_DNA"/>
</dbReference>
<feature type="region of interest" description="Disordered" evidence="1">
    <location>
        <begin position="200"/>
        <end position="307"/>
    </location>
</feature>
<evidence type="ECO:0000313" key="2">
    <source>
        <dbReference type="EMBL" id="UQC74230.1"/>
    </source>
</evidence>
<feature type="region of interest" description="Disordered" evidence="1">
    <location>
        <begin position="1289"/>
        <end position="1312"/>
    </location>
</feature>
<evidence type="ECO:0000256" key="1">
    <source>
        <dbReference type="SAM" id="MobiDB-lite"/>
    </source>
</evidence>
<accession>A0A9Q8SBZ3</accession>
<dbReference type="Proteomes" id="UP000830671">
    <property type="component" value="Chromosome 1"/>
</dbReference>
<gene>
    <name evidence="2" type="ORF">CLUP02_00878</name>
</gene>
<feature type="compositionally biased region" description="Polar residues" evidence="1">
    <location>
        <begin position="220"/>
        <end position="229"/>
    </location>
</feature>
<evidence type="ECO:0000313" key="3">
    <source>
        <dbReference type="Proteomes" id="UP000830671"/>
    </source>
</evidence>